<dbReference type="AlphaFoldDB" id="A0A0V1M004"/>
<dbReference type="Proteomes" id="UP000054843">
    <property type="component" value="Unassembled WGS sequence"/>
</dbReference>
<reference evidence="1 2" key="1">
    <citation type="submission" date="2015-01" db="EMBL/GenBank/DDBJ databases">
        <title>Evolution of Trichinella species and genotypes.</title>
        <authorList>
            <person name="Korhonen P.K."/>
            <person name="Edoardo P."/>
            <person name="Giuseppe L.R."/>
            <person name="Gasser R.B."/>
        </authorList>
    </citation>
    <scope>NUCLEOTIDE SEQUENCE [LARGE SCALE GENOMIC DNA]</scope>
    <source>
        <strain evidence="1">ISS1980</strain>
    </source>
</reference>
<name>A0A0V1M004_9BILA</name>
<dbReference type="EMBL" id="JYDO01000582">
    <property type="protein sequence ID" value="KRZ65024.1"/>
    <property type="molecule type" value="Genomic_DNA"/>
</dbReference>
<evidence type="ECO:0000313" key="2">
    <source>
        <dbReference type="Proteomes" id="UP000054843"/>
    </source>
</evidence>
<protein>
    <submittedName>
        <fullName evidence="1">Uncharacterized protein</fullName>
    </submittedName>
</protein>
<proteinExistence type="predicted"/>
<keyword evidence="2" id="KW-1185">Reference proteome</keyword>
<accession>A0A0V1M004</accession>
<evidence type="ECO:0000313" key="1">
    <source>
        <dbReference type="EMBL" id="KRZ65024.1"/>
    </source>
</evidence>
<organism evidence="1 2">
    <name type="scientific">Trichinella papuae</name>
    <dbReference type="NCBI Taxonomy" id="268474"/>
    <lineage>
        <taxon>Eukaryota</taxon>
        <taxon>Metazoa</taxon>
        <taxon>Ecdysozoa</taxon>
        <taxon>Nematoda</taxon>
        <taxon>Enoplea</taxon>
        <taxon>Dorylaimia</taxon>
        <taxon>Trichinellida</taxon>
        <taxon>Trichinellidae</taxon>
        <taxon>Trichinella</taxon>
    </lineage>
</organism>
<comment type="caution">
    <text evidence="1">The sequence shown here is derived from an EMBL/GenBank/DDBJ whole genome shotgun (WGS) entry which is preliminary data.</text>
</comment>
<sequence>MFCQHSGDSFRACPRCKQDVMMAITPIGFAGEIESSDTVGLKAYSSIG</sequence>
<gene>
    <name evidence="1" type="ORF">T10_4151</name>
</gene>